<dbReference type="InterPro" id="IPR007568">
    <property type="entry name" value="RTA1"/>
</dbReference>
<feature type="transmembrane region" description="Helical" evidence="6">
    <location>
        <begin position="152"/>
        <end position="174"/>
    </location>
</feature>
<dbReference type="VEuPathDB" id="FungiDB:AB675_6680"/>
<evidence type="ECO:0000256" key="6">
    <source>
        <dbReference type="SAM" id="Phobius"/>
    </source>
</evidence>
<comment type="subcellular location">
    <subcellularLocation>
        <location evidence="1">Membrane</location>
        <topology evidence="1">Multi-pass membrane protein</topology>
    </subcellularLocation>
</comment>
<dbReference type="OrthoDB" id="4521223at2759"/>
<feature type="transmembrane region" description="Helical" evidence="6">
    <location>
        <begin position="280"/>
        <end position="302"/>
    </location>
</feature>
<dbReference type="EMBL" id="LFJN01000005">
    <property type="protein sequence ID" value="KPI43631.1"/>
    <property type="molecule type" value="Genomic_DNA"/>
</dbReference>
<dbReference type="Proteomes" id="UP000038010">
    <property type="component" value="Unassembled WGS sequence"/>
</dbReference>
<evidence type="ECO:0000256" key="1">
    <source>
        <dbReference type="ARBA" id="ARBA00004141"/>
    </source>
</evidence>
<evidence type="ECO:0000256" key="5">
    <source>
        <dbReference type="SAM" id="MobiDB-lite"/>
    </source>
</evidence>
<keyword evidence="4 6" id="KW-0472">Membrane</keyword>
<protein>
    <submittedName>
        <fullName evidence="7">Sphingoid long-chain base transporter RSB1</fullName>
    </submittedName>
</protein>
<comment type="caution">
    <text evidence="7">The sequence shown here is derived from an EMBL/GenBank/DDBJ whole genome shotgun (WGS) entry which is preliminary data.</text>
</comment>
<gene>
    <name evidence="7" type="ORF">AB675_6680</name>
</gene>
<feature type="transmembrane region" description="Helical" evidence="6">
    <location>
        <begin position="92"/>
        <end position="112"/>
    </location>
</feature>
<name>A0A0N0NQ90_9EURO</name>
<dbReference type="Pfam" id="PF04479">
    <property type="entry name" value="RTA1"/>
    <property type="match status" value="1"/>
</dbReference>
<reference evidence="7 8" key="1">
    <citation type="submission" date="2015-06" db="EMBL/GenBank/DDBJ databases">
        <title>Draft genome of the ant-associated black yeast Phialophora attae CBS 131958.</title>
        <authorList>
            <person name="Moreno L.F."/>
            <person name="Stielow B.J."/>
            <person name="de Hoog S."/>
            <person name="Vicente V.A."/>
            <person name="Weiss V.A."/>
            <person name="de Vries M."/>
            <person name="Cruz L.M."/>
            <person name="Souza E.M."/>
        </authorList>
    </citation>
    <scope>NUCLEOTIDE SEQUENCE [LARGE SCALE GENOMIC DNA]</scope>
    <source>
        <strain evidence="7 8">CBS 131958</strain>
    </source>
</reference>
<feature type="compositionally biased region" description="Polar residues" evidence="5">
    <location>
        <begin position="1"/>
        <end position="10"/>
    </location>
</feature>
<evidence type="ECO:0000313" key="8">
    <source>
        <dbReference type="Proteomes" id="UP000038010"/>
    </source>
</evidence>
<keyword evidence="3 6" id="KW-1133">Transmembrane helix</keyword>
<feature type="compositionally biased region" description="Low complexity" evidence="5">
    <location>
        <begin position="12"/>
        <end position="23"/>
    </location>
</feature>
<dbReference type="STRING" id="1664694.A0A0N0NQ90"/>
<dbReference type="GO" id="GO:0000324">
    <property type="term" value="C:fungal-type vacuole"/>
    <property type="evidence" value="ECO:0007669"/>
    <property type="project" value="TreeGrafter"/>
</dbReference>
<evidence type="ECO:0000256" key="3">
    <source>
        <dbReference type="ARBA" id="ARBA00022989"/>
    </source>
</evidence>
<dbReference type="GeneID" id="28738867"/>
<evidence type="ECO:0000256" key="4">
    <source>
        <dbReference type="ARBA" id="ARBA00023136"/>
    </source>
</evidence>
<accession>A0A0N0NQ90</accession>
<proteinExistence type="predicted"/>
<dbReference type="PANTHER" id="PTHR31465:SF9">
    <property type="entry name" value="SPHINGOID LONG-CHAIN BASE TRANSPORTER RSB1"/>
    <property type="match status" value="1"/>
</dbReference>
<feature type="transmembrane region" description="Helical" evidence="6">
    <location>
        <begin position="119"/>
        <end position="140"/>
    </location>
</feature>
<dbReference type="PANTHER" id="PTHR31465">
    <property type="entry name" value="PROTEIN RTA1-RELATED"/>
    <property type="match status" value="1"/>
</dbReference>
<feature type="transmembrane region" description="Helical" evidence="6">
    <location>
        <begin position="238"/>
        <end position="259"/>
    </location>
</feature>
<organism evidence="7 8">
    <name type="scientific">Cyphellophora attinorum</name>
    <dbReference type="NCBI Taxonomy" id="1664694"/>
    <lineage>
        <taxon>Eukaryota</taxon>
        <taxon>Fungi</taxon>
        <taxon>Dikarya</taxon>
        <taxon>Ascomycota</taxon>
        <taxon>Pezizomycotina</taxon>
        <taxon>Eurotiomycetes</taxon>
        <taxon>Chaetothyriomycetidae</taxon>
        <taxon>Chaetothyriales</taxon>
        <taxon>Cyphellophoraceae</taxon>
        <taxon>Cyphellophora</taxon>
    </lineage>
</organism>
<dbReference type="AlphaFoldDB" id="A0A0N0NQ90"/>
<feature type="transmembrane region" description="Helical" evidence="6">
    <location>
        <begin position="195"/>
        <end position="218"/>
    </location>
</feature>
<keyword evidence="8" id="KW-1185">Reference proteome</keyword>
<dbReference type="GO" id="GO:0005886">
    <property type="term" value="C:plasma membrane"/>
    <property type="evidence" value="ECO:0007669"/>
    <property type="project" value="UniProtKB-SubCell"/>
</dbReference>
<evidence type="ECO:0000256" key="2">
    <source>
        <dbReference type="ARBA" id="ARBA00022692"/>
    </source>
</evidence>
<keyword evidence="2 6" id="KW-0812">Transmembrane</keyword>
<feature type="region of interest" description="Disordered" evidence="5">
    <location>
        <begin position="1"/>
        <end position="40"/>
    </location>
</feature>
<feature type="transmembrane region" description="Helical" evidence="6">
    <location>
        <begin position="322"/>
        <end position="344"/>
    </location>
</feature>
<evidence type="ECO:0000313" key="7">
    <source>
        <dbReference type="EMBL" id="KPI43631.1"/>
    </source>
</evidence>
<sequence length="443" mass="49187">MTLAQEQNVFAQDPPSQDEQPQQHNDEWPQELSEDVGTSVNPLTAPGFQSPYKNHHYVPARPPARARIHLLRMRPHRLVHRTPRLPRLPASLAANITFLAIFGLFFLTHAFLGIHYRIYSYMLAVLFGVALECIGYGGRIGMYYDVFAEKNFVLYLVGLTIGPAFFSAAVYLCIGRIIRVYEASEGALTFLKPKTITLGFICCDMISLVLQAAGGGLASAAKTEGARQKGVNVMISGLSTQVVATTVFCCVCMHLMWNVKQGRPEMVNRESEAFRRTSRFRMFLVAIGVATITILIRCIFRVAELSKGFKSKLANDETMFEVWDTTMMIICVAALMAAHPGLTLGHARWKEGAMQHPFWRSQRSHEQQGREMPAGFTAAETVPIGTAITTDCPELEKVPTVADEEAAESVRGSASSERSIIVAEGRAEERAKERVQGYRGLWP</sequence>
<dbReference type="RefSeq" id="XP_018003594.1">
    <property type="nucleotide sequence ID" value="XM_018146988.1"/>
</dbReference>